<feature type="binding site" evidence="4">
    <location>
        <position position="2"/>
    </location>
    <ligand>
        <name>Ni(2+)</name>
        <dbReference type="ChEBI" id="CHEBI:49786"/>
    </ligand>
</feature>
<sequence length="114" mass="12626">MHELSLATHLVELAGQTASRERAQRVLTVKLRVGLLADVSVEALQFAYEVATADTLLAGSRLEVEEVPVTVFCEQCQTEAVLPSIQNFRCPECNMPTENVLSGRELEIAWIELE</sequence>
<evidence type="ECO:0000256" key="1">
    <source>
        <dbReference type="ARBA" id="ARBA00022596"/>
    </source>
</evidence>
<evidence type="ECO:0000256" key="4">
    <source>
        <dbReference type="HAMAP-Rule" id="MF_00213"/>
    </source>
</evidence>
<comment type="function">
    <text evidence="4">Involved in the maturation of [NiFe] hydrogenases. Required for nickel insertion into the metal center of the hydrogenase.</text>
</comment>
<organism evidence="5 6">
    <name type="scientific">Telmatocola sphagniphila</name>
    <dbReference type="NCBI Taxonomy" id="1123043"/>
    <lineage>
        <taxon>Bacteria</taxon>
        <taxon>Pseudomonadati</taxon>
        <taxon>Planctomycetota</taxon>
        <taxon>Planctomycetia</taxon>
        <taxon>Gemmatales</taxon>
        <taxon>Gemmataceae</taxon>
    </lineage>
</organism>
<name>A0A8E6EVD3_9BACT</name>
<accession>A0A8E6EVD3</accession>
<keyword evidence="3 4" id="KW-0862">Zinc</keyword>
<dbReference type="HAMAP" id="MF_00213">
    <property type="entry name" value="HypA_HybF"/>
    <property type="match status" value="1"/>
</dbReference>
<keyword evidence="6" id="KW-1185">Reference proteome</keyword>
<dbReference type="InterPro" id="IPR000688">
    <property type="entry name" value="HypA/HybF"/>
</dbReference>
<feature type="binding site" evidence="4">
    <location>
        <position position="90"/>
    </location>
    <ligand>
        <name>Zn(2+)</name>
        <dbReference type="ChEBI" id="CHEBI:29105"/>
    </ligand>
</feature>
<evidence type="ECO:0000256" key="3">
    <source>
        <dbReference type="ARBA" id="ARBA00022833"/>
    </source>
</evidence>
<feature type="binding site" evidence="4">
    <location>
        <position position="73"/>
    </location>
    <ligand>
        <name>Zn(2+)</name>
        <dbReference type="ChEBI" id="CHEBI:29105"/>
    </ligand>
</feature>
<gene>
    <name evidence="4 5" type="primary">hypA</name>
    <name evidence="5" type="ORF">KIH39_00615</name>
</gene>
<reference evidence="5" key="1">
    <citation type="submission" date="2021-05" db="EMBL/GenBank/DDBJ databases">
        <title>Complete genome sequence of the cellulolytic planctomycete Telmatocola sphagniphila SP2T and characterization of the first cellulase from planctomycetes.</title>
        <authorList>
            <person name="Rakitin A.L."/>
            <person name="Beletsky A.V."/>
            <person name="Naumoff D.G."/>
            <person name="Kulichevskaya I.S."/>
            <person name="Mardanov A.V."/>
            <person name="Ravin N.V."/>
            <person name="Dedysh S.N."/>
        </authorList>
    </citation>
    <scope>NUCLEOTIDE SEQUENCE</scope>
    <source>
        <strain evidence="5">SP2T</strain>
    </source>
</reference>
<dbReference type="GO" id="GO:0051604">
    <property type="term" value="P:protein maturation"/>
    <property type="evidence" value="ECO:0007669"/>
    <property type="project" value="InterPro"/>
</dbReference>
<dbReference type="EMBL" id="CP074694">
    <property type="protein sequence ID" value="QVL32452.1"/>
    <property type="molecule type" value="Genomic_DNA"/>
</dbReference>
<dbReference type="GO" id="GO:0008270">
    <property type="term" value="F:zinc ion binding"/>
    <property type="evidence" value="ECO:0007669"/>
    <property type="project" value="UniProtKB-UniRule"/>
</dbReference>
<evidence type="ECO:0000313" key="6">
    <source>
        <dbReference type="Proteomes" id="UP000676194"/>
    </source>
</evidence>
<dbReference type="Gene3D" id="3.30.2320.80">
    <property type="match status" value="1"/>
</dbReference>
<comment type="similarity">
    <text evidence="4">Belongs to the HypA/HybF family.</text>
</comment>
<dbReference type="KEGG" id="tsph:KIH39_00615"/>
<evidence type="ECO:0000256" key="2">
    <source>
        <dbReference type="ARBA" id="ARBA00022723"/>
    </source>
</evidence>
<dbReference type="Proteomes" id="UP000676194">
    <property type="component" value="Chromosome"/>
</dbReference>
<dbReference type="NCBIfam" id="TIGR00100">
    <property type="entry name" value="hypA"/>
    <property type="match status" value="1"/>
</dbReference>
<keyword evidence="2 4" id="KW-0479">Metal-binding</keyword>
<evidence type="ECO:0000313" key="5">
    <source>
        <dbReference type="EMBL" id="QVL32452.1"/>
    </source>
</evidence>
<dbReference type="AlphaFoldDB" id="A0A8E6EVD3"/>
<dbReference type="Pfam" id="PF01155">
    <property type="entry name" value="HypA"/>
    <property type="match status" value="1"/>
</dbReference>
<dbReference type="RefSeq" id="WP_213497344.1">
    <property type="nucleotide sequence ID" value="NZ_CP074694.1"/>
</dbReference>
<feature type="binding site" evidence="4">
    <location>
        <position position="76"/>
    </location>
    <ligand>
        <name>Zn(2+)</name>
        <dbReference type="ChEBI" id="CHEBI:29105"/>
    </ligand>
</feature>
<protein>
    <recommendedName>
        <fullName evidence="4">Hydrogenase maturation factor HypA</fullName>
    </recommendedName>
</protein>
<dbReference type="PANTHER" id="PTHR34535">
    <property type="entry name" value="HYDROGENASE MATURATION FACTOR HYPA"/>
    <property type="match status" value="1"/>
</dbReference>
<dbReference type="PIRSF" id="PIRSF004761">
    <property type="entry name" value="Hydrgn_mat_HypA"/>
    <property type="match status" value="1"/>
</dbReference>
<dbReference type="PANTHER" id="PTHR34535:SF3">
    <property type="entry name" value="HYDROGENASE MATURATION FACTOR HYPA"/>
    <property type="match status" value="1"/>
</dbReference>
<proteinExistence type="inferred from homology"/>
<feature type="binding site" evidence="4">
    <location>
        <position position="93"/>
    </location>
    <ligand>
        <name>Zn(2+)</name>
        <dbReference type="ChEBI" id="CHEBI:29105"/>
    </ligand>
</feature>
<dbReference type="GO" id="GO:0016151">
    <property type="term" value="F:nickel cation binding"/>
    <property type="evidence" value="ECO:0007669"/>
    <property type="project" value="UniProtKB-UniRule"/>
</dbReference>
<keyword evidence="1 4" id="KW-0533">Nickel</keyword>